<dbReference type="STRING" id="1856405.BFC17_21680"/>
<evidence type="ECO:0000313" key="4">
    <source>
        <dbReference type="Proteomes" id="UP000176037"/>
    </source>
</evidence>
<feature type="compositionally biased region" description="Pro residues" evidence="1">
    <location>
        <begin position="72"/>
        <end position="90"/>
    </location>
</feature>
<name>A0A1E8FDY4_9ALTE</name>
<comment type="caution">
    <text evidence="3">The sequence shown here is derived from an EMBL/GenBank/DDBJ whole genome shotgun (WGS) entry which is preliminary data.</text>
</comment>
<accession>A0A1E8FDY4</accession>
<keyword evidence="2" id="KW-0472">Membrane</keyword>
<keyword evidence="4" id="KW-1185">Reference proteome</keyword>
<gene>
    <name evidence="3" type="ORF">BFC17_21680</name>
</gene>
<sequence length="227" mass="25310">MDMFDTFIIAVGVALVLVGLYLFVSGKQGDGSRNSNVEGFGIKINVSNPSIILIVIGVGLILLPKFLPNPPPPGPDHIPRPDPIPKPNPEPEPEQEPDPKQEPDPEPKKPTIYFPEGEWYLTGYSQNGVDFTAAMSATIRFAPDSKEAVHWRTDYVVADMWGNMSQVYYTGRISYQHDQYTISITQTNDPSLSGGTSSQLIMNVEDNNQLHLEYTIGFNTYITHWKQ</sequence>
<keyword evidence="2" id="KW-1133">Transmembrane helix</keyword>
<feature type="compositionally biased region" description="Basic and acidic residues" evidence="1">
    <location>
        <begin position="97"/>
        <end position="109"/>
    </location>
</feature>
<evidence type="ECO:0000256" key="1">
    <source>
        <dbReference type="SAM" id="MobiDB-lite"/>
    </source>
</evidence>
<dbReference type="RefSeq" id="WP_070177085.1">
    <property type="nucleotide sequence ID" value="NZ_BMJR01000003.1"/>
</dbReference>
<feature type="transmembrane region" description="Helical" evidence="2">
    <location>
        <begin position="6"/>
        <end position="24"/>
    </location>
</feature>
<dbReference type="AlphaFoldDB" id="A0A1E8FDY4"/>
<evidence type="ECO:0000313" key="3">
    <source>
        <dbReference type="EMBL" id="OFI34157.1"/>
    </source>
</evidence>
<protein>
    <submittedName>
        <fullName evidence="3">Uncharacterized protein</fullName>
    </submittedName>
</protein>
<feature type="transmembrane region" description="Helical" evidence="2">
    <location>
        <begin position="44"/>
        <end position="63"/>
    </location>
</feature>
<reference evidence="3 4" key="1">
    <citation type="submission" date="2016-09" db="EMBL/GenBank/DDBJ databases">
        <title>Alteromonas lipolytica, a new species isolated from sea water.</title>
        <authorList>
            <person name="Wu Y.-H."/>
            <person name="Cheng H."/>
            <person name="Xu X.-W."/>
        </authorList>
    </citation>
    <scope>NUCLEOTIDE SEQUENCE [LARGE SCALE GENOMIC DNA]</scope>
    <source>
        <strain evidence="3 4">JW12</strain>
    </source>
</reference>
<organism evidence="3 4">
    <name type="scientific">Alteromonas lipolytica</name>
    <dbReference type="NCBI Taxonomy" id="1856405"/>
    <lineage>
        <taxon>Bacteria</taxon>
        <taxon>Pseudomonadati</taxon>
        <taxon>Pseudomonadota</taxon>
        <taxon>Gammaproteobacteria</taxon>
        <taxon>Alteromonadales</taxon>
        <taxon>Alteromonadaceae</taxon>
        <taxon>Alteromonas/Salinimonas group</taxon>
        <taxon>Alteromonas</taxon>
    </lineage>
</organism>
<dbReference type="EMBL" id="MJIC01000014">
    <property type="protein sequence ID" value="OFI34157.1"/>
    <property type="molecule type" value="Genomic_DNA"/>
</dbReference>
<feature type="region of interest" description="Disordered" evidence="1">
    <location>
        <begin position="72"/>
        <end position="112"/>
    </location>
</feature>
<dbReference type="Proteomes" id="UP000176037">
    <property type="component" value="Unassembled WGS sequence"/>
</dbReference>
<proteinExistence type="predicted"/>
<evidence type="ECO:0000256" key="2">
    <source>
        <dbReference type="SAM" id="Phobius"/>
    </source>
</evidence>
<keyword evidence="2" id="KW-0812">Transmembrane</keyword>